<reference evidence="2" key="1">
    <citation type="submission" date="2022-10" db="EMBL/GenBank/DDBJ databases">
        <title>Whole-Genome Sequencing of Brachybacterium huguangmaarense BRM-3, Isolated from Betula schmidtii.</title>
        <authorList>
            <person name="Haam D."/>
        </authorList>
    </citation>
    <scope>NUCLEOTIDE SEQUENCE</scope>
    <source>
        <strain evidence="2">BRM-3</strain>
    </source>
</reference>
<dbReference type="Gene3D" id="3.50.50.60">
    <property type="entry name" value="FAD/NAD(P)-binding domain"/>
    <property type="match status" value="1"/>
</dbReference>
<proteinExistence type="predicted"/>
<accession>A0ABY6FY22</accession>
<dbReference type="Pfam" id="PF01593">
    <property type="entry name" value="Amino_oxidase"/>
    <property type="match status" value="1"/>
</dbReference>
<keyword evidence="3" id="KW-1185">Reference proteome</keyword>
<evidence type="ECO:0000313" key="3">
    <source>
        <dbReference type="Proteomes" id="UP001164305"/>
    </source>
</evidence>
<protein>
    <submittedName>
        <fullName evidence="2">FAD-dependent oxidoreductase</fullName>
    </submittedName>
</protein>
<dbReference type="PANTHER" id="PTHR42923:SF43">
    <property type="entry name" value="AMINE OXIDASE"/>
    <property type="match status" value="1"/>
</dbReference>
<dbReference type="EMBL" id="CP107020">
    <property type="protein sequence ID" value="UYG15820.1"/>
    <property type="molecule type" value="Genomic_DNA"/>
</dbReference>
<dbReference type="RefSeq" id="WP_263593034.1">
    <property type="nucleotide sequence ID" value="NZ_CP107020.1"/>
</dbReference>
<sequence length="519" mass="56688">MSRRTMTSVPRPGRDRRAVLHRAPAGAERAEGRRVVVIGGGIAGIAAATVLAERGVDVDLVEREHTWGGRARSWDLGDGRSMSRGFHAFFRQYYTLRALLRRGDPSGSALTGIGDYPLQLAGGPRDSFRGIPRTPPLSVAAFALRSRSFPVRQLARVDVPAALALLRADFPATFSRYDGVSAQTLLDELRFPHDARHLALEVFARSFFADPAEFSAGELVGMFHTYFMGSAEGLVFDVPVDAYSPALWDPLIAALCGHGARARTGTRVVAVRPAADAVHVTGETDDFEVDAVVIAADPRGARALLDTMPGPTRDSDAWRRRIRSQRNAPPFAVWRLWLDLPVAAAAPAFLGTSGYGPLDNVSVLERFEATAARWSAAHGGSVLELHAYALHEAEAQDPTALRRELWHQLLRLHPELARASAVHEEWIVHDDCPLIGTSPWAERPTVRSPDERVVLAGDWLRTDEPVALMERAALTGVQAANTLLSRWGVAGQDYWSVPLRGVLRGRGGTHGARRGRRQR</sequence>
<dbReference type="Proteomes" id="UP001164305">
    <property type="component" value="Chromosome"/>
</dbReference>
<evidence type="ECO:0000259" key="1">
    <source>
        <dbReference type="Pfam" id="PF01593"/>
    </source>
</evidence>
<dbReference type="PANTHER" id="PTHR42923">
    <property type="entry name" value="PROTOPORPHYRINOGEN OXIDASE"/>
    <property type="match status" value="1"/>
</dbReference>
<evidence type="ECO:0000313" key="2">
    <source>
        <dbReference type="EMBL" id="UYG15820.1"/>
    </source>
</evidence>
<dbReference type="SUPFAM" id="SSF51905">
    <property type="entry name" value="FAD/NAD(P)-binding domain"/>
    <property type="match status" value="1"/>
</dbReference>
<gene>
    <name evidence="2" type="ORF">BRM3_09195</name>
</gene>
<dbReference type="InterPro" id="IPR002937">
    <property type="entry name" value="Amino_oxidase"/>
</dbReference>
<name>A0ABY6FY22_9MICO</name>
<dbReference type="Gene3D" id="3.40.50.720">
    <property type="entry name" value="NAD(P)-binding Rossmann-like Domain"/>
    <property type="match status" value="1"/>
</dbReference>
<dbReference type="InterPro" id="IPR036188">
    <property type="entry name" value="FAD/NAD-bd_sf"/>
</dbReference>
<organism evidence="2 3">
    <name type="scientific">Brachybacterium huguangmaarense</name>
    <dbReference type="NCBI Taxonomy" id="1652028"/>
    <lineage>
        <taxon>Bacteria</taxon>
        <taxon>Bacillati</taxon>
        <taxon>Actinomycetota</taxon>
        <taxon>Actinomycetes</taxon>
        <taxon>Micrococcales</taxon>
        <taxon>Dermabacteraceae</taxon>
        <taxon>Brachybacterium</taxon>
    </lineage>
</organism>
<feature type="domain" description="Amine oxidase" evidence="1">
    <location>
        <begin position="42"/>
        <end position="483"/>
    </location>
</feature>
<dbReference type="InterPro" id="IPR050464">
    <property type="entry name" value="Zeta_carotene_desat/Oxidored"/>
</dbReference>